<dbReference type="PANTHER" id="PTHR40453">
    <property type="entry name" value="PROTEIN YOEF"/>
    <property type="match status" value="1"/>
</dbReference>
<evidence type="ECO:0000313" key="2">
    <source>
        <dbReference type="EMBL" id="MET3751404.1"/>
    </source>
</evidence>
<name>A0ABV2M4K5_9FIRM</name>
<comment type="similarity">
    <text evidence="1">Belongs to the EutP/PduV family.</text>
</comment>
<evidence type="ECO:0000313" key="3">
    <source>
        <dbReference type="Proteomes" id="UP001549106"/>
    </source>
</evidence>
<dbReference type="SUPFAM" id="SSF52540">
    <property type="entry name" value="P-loop containing nucleoside triphosphate hydrolases"/>
    <property type="match status" value="1"/>
</dbReference>
<gene>
    <name evidence="2" type="ORF">ABID24_002663</name>
</gene>
<dbReference type="EMBL" id="JBEPMJ010000021">
    <property type="protein sequence ID" value="MET3751404.1"/>
    <property type="molecule type" value="Genomic_DNA"/>
</dbReference>
<protein>
    <submittedName>
        <fullName evidence="2">Ethanolamine utilization protein EutP</fullName>
    </submittedName>
</protein>
<keyword evidence="3" id="KW-1185">Reference proteome</keyword>
<dbReference type="Proteomes" id="UP001549106">
    <property type="component" value="Unassembled WGS sequence"/>
</dbReference>
<reference evidence="2 3" key="1">
    <citation type="submission" date="2024-06" db="EMBL/GenBank/DDBJ databases">
        <title>Genomic Encyclopedia of Type Strains, Phase IV (KMG-IV): sequencing the most valuable type-strain genomes for metagenomic binning, comparative biology and taxonomic classification.</title>
        <authorList>
            <person name="Goeker M."/>
        </authorList>
    </citation>
    <scope>NUCLEOTIDE SEQUENCE [LARGE SCALE GENOMIC DNA]</scope>
    <source>
        <strain evidence="2 3">DSM 29492</strain>
    </source>
</reference>
<evidence type="ECO:0000256" key="1">
    <source>
        <dbReference type="PIRNR" id="PIRNR036409"/>
    </source>
</evidence>
<keyword evidence="1" id="KW-0547">Nucleotide-binding</keyword>
<sequence>MKKIFLMGRSEAGKTSLTQALKGEKLHYEKTQYTNTADNTIDSPGEYAESKHFSVGLACFSFEADVVAMVQAADEPFSLFGPGGKNFILRPMIGVITKIHSPHANIPMVRQWLENVGCERIFLVDNATREGIDELLEYLKDDLEPLTLEQAKFKQSIGLNEWDPLPEGVEYPENIR</sequence>
<dbReference type="InterPro" id="IPR012381">
    <property type="entry name" value="EutP_PduV"/>
</dbReference>
<dbReference type="Gene3D" id="3.40.50.300">
    <property type="entry name" value="P-loop containing nucleotide triphosphate hydrolases"/>
    <property type="match status" value="1"/>
</dbReference>
<dbReference type="InterPro" id="IPR027417">
    <property type="entry name" value="P-loop_NTPase"/>
</dbReference>
<dbReference type="Pfam" id="PF10662">
    <property type="entry name" value="PduV-EutP"/>
    <property type="match status" value="1"/>
</dbReference>
<proteinExistence type="inferred from homology"/>
<comment type="caution">
    <text evidence="2">The sequence shown here is derived from an EMBL/GenBank/DDBJ whole genome shotgun (WGS) entry which is preliminary data.</text>
</comment>
<dbReference type="PANTHER" id="PTHR40453:SF1">
    <property type="entry name" value="PROTEIN YOEF"/>
    <property type="match status" value="1"/>
</dbReference>
<dbReference type="RefSeq" id="WP_022067884.1">
    <property type="nucleotide sequence ID" value="NZ_BAABXN010000001.1"/>
</dbReference>
<dbReference type="CDD" id="cd00882">
    <property type="entry name" value="Ras_like_GTPase"/>
    <property type="match status" value="1"/>
</dbReference>
<dbReference type="PIRSF" id="PIRSF036409">
    <property type="entry name" value="EutP_PduV"/>
    <property type="match status" value="1"/>
</dbReference>
<accession>A0ABV2M4K5</accession>
<organism evidence="2 3">
    <name type="scientific">Blautia caecimuris</name>
    <dbReference type="NCBI Taxonomy" id="1796615"/>
    <lineage>
        <taxon>Bacteria</taxon>
        <taxon>Bacillati</taxon>
        <taxon>Bacillota</taxon>
        <taxon>Clostridia</taxon>
        <taxon>Lachnospirales</taxon>
        <taxon>Lachnospiraceae</taxon>
        <taxon>Blautia</taxon>
    </lineage>
</organism>